<protein>
    <submittedName>
        <fullName evidence="3">Two pore domain potassium channel family protein</fullName>
    </submittedName>
</protein>
<dbReference type="Gene3D" id="1.10.287.70">
    <property type="match status" value="1"/>
</dbReference>
<accession>A0A6M6JIV3</accession>
<organism evidence="3 4">
    <name type="scientific">Pseudonocardia broussonetiae</name>
    <dbReference type="NCBI Taxonomy" id="2736640"/>
    <lineage>
        <taxon>Bacteria</taxon>
        <taxon>Bacillati</taxon>
        <taxon>Actinomycetota</taxon>
        <taxon>Actinomycetes</taxon>
        <taxon>Pseudonocardiales</taxon>
        <taxon>Pseudonocardiaceae</taxon>
        <taxon>Pseudonocardia</taxon>
    </lineage>
</organism>
<feature type="domain" description="Potassium channel" evidence="2">
    <location>
        <begin position="91"/>
        <end position="165"/>
    </location>
</feature>
<dbReference type="EMBL" id="CP053564">
    <property type="protein sequence ID" value="QJY47968.1"/>
    <property type="molecule type" value="Genomic_DNA"/>
</dbReference>
<dbReference type="Proteomes" id="UP000505377">
    <property type="component" value="Chromosome"/>
</dbReference>
<dbReference type="SUPFAM" id="SSF81324">
    <property type="entry name" value="Voltage-gated potassium channels"/>
    <property type="match status" value="1"/>
</dbReference>
<reference evidence="3 4" key="1">
    <citation type="submission" date="2020-05" db="EMBL/GenBank/DDBJ databases">
        <authorList>
            <person name="Mo P."/>
        </authorList>
    </citation>
    <scope>NUCLEOTIDE SEQUENCE [LARGE SCALE GENOMIC DNA]</scope>
    <source>
        <strain evidence="3 4">Gen01</strain>
    </source>
</reference>
<keyword evidence="1" id="KW-0472">Membrane</keyword>
<dbReference type="RefSeq" id="WP_172161159.1">
    <property type="nucleotide sequence ID" value="NZ_CP053564.1"/>
</dbReference>
<evidence type="ECO:0000256" key="1">
    <source>
        <dbReference type="SAM" id="Phobius"/>
    </source>
</evidence>
<dbReference type="KEGG" id="pbro:HOP40_20995"/>
<sequence length="185" mass="19984">MTAKRYPELHRADHRRRAASAVLGSTISVVLLLALYYALPLDRPLAPVDWLVFGAGLLVVALLIAWDVRAIARSHLPRLRAAQAVATGLTLLIVLYAGTYAVIAADQPESFSEELSRTDALYFTVTVFATVGFGDIVPRTDLARVVTTSQMLVGLTALGVIAKLLLGAVEVAVRRRAADEEHPRS</sequence>
<evidence type="ECO:0000259" key="2">
    <source>
        <dbReference type="Pfam" id="PF07885"/>
    </source>
</evidence>
<keyword evidence="1" id="KW-0812">Transmembrane</keyword>
<keyword evidence="1" id="KW-1133">Transmembrane helix</keyword>
<dbReference type="GO" id="GO:0034220">
    <property type="term" value="P:monoatomic ion transmembrane transport"/>
    <property type="evidence" value="ECO:0007669"/>
    <property type="project" value="UniProtKB-KW"/>
</dbReference>
<evidence type="ECO:0000313" key="3">
    <source>
        <dbReference type="EMBL" id="QJY47968.1"/>
    </source>
</evidence>
<keyword evidence="3" id="KW-0407">Ion channel</keyword>
<feature type="transmembrane region" description="Helical" evidence="1">
    <location>
        <begin position="150"/>
        <end position="169"/>
    </location>
</feature>
<feature type="transmembrane region" description="Helical" evidence="1">
    <location>
        <begin position="84"/>
        <end position="105"/>
    </location>
</feature>
<feature type="transmembrane region" description="Helical" evidence="1">
    <location>
        <begin position="21"/>
        <end position="39"/>
    </location>
</feature>
<keyword evidence="3" id="KW-0813">Transport</keyword>
<evidence type="ECO:0000313" key="4">
    <source>
        <dbReference type="Proteomes" id="UP000505377"/>
    </source>
</evidence>
<name>A0A6M6JIV3_9PSEU</name>
<keyword evidence="4" id="KW-1185">Reference proteome</keyword>
<feature type="transmembrane region" description="Helical" evidence="1">
    <location>
        <begin position="120"/>
        <end position="138"/>
    </location>
</feature>
<dbReference type="AlphaFoldDB" id="A0A6M6JIV3"/>
<feature type="transmembrane region" description="Helical" evidence="1">
    <location>
        <begin position="51"/>
        <end position="72"/>
    </location>
</feature>
<dbReference type="InterPro" id="IPR013099">
    <property type="entry name" value="K_chnl_dom"/>
</dbReference>
<gene>
    <name evidence="3" type="ORF">HOP40_20995</name>
</gene>
<proteinExistence type="predicted"/>
<keyword evidence="3" id="KW-0406">Ion transport</keyword>
<dbReference type="Pfam" id="PF07885">
    <property type="entry name" value="Ion_trans_2"/>
    <property type="match status" value="1"/>
</dbReference>